<evidence type="ECO:0000313" key="2">
    <source>
        <dbReference type="EMBL" id="KAH7521513.1"/>
    </source>
</evidence>
<name>A0A978V2D0_ZIZJJ</name>
<accession>A0A978V2D0</accession>
<dbReference type="AlphaFoldDB" id="A0A978V2D0"/>
<dbReference type="EMBL" id="JAEACU010000007">
    <property type="protein sequence ID" value="KAH7521513.1"/>
    <property type="molecule type" value="Genomic_DNA"/>
</dbReference>
<proteinExistence type="predicted"/>
<sequence>MLVEFCYNCRTIGHGIKSCKQPLLHNQITNGDLYGAWLRGKADVYTVVFEGNYLRIVEIPRGEIFDTFSDDINTDARDGEDEVVAKDHEAENESEMLEDSELT</sequence>
<evidence type="ECO:0000313" key="3">
    <source>
        <dbReference type="Proteomes" id="UP000813462"/>
    </source>
</evidence>
<feature type="compositionally biased region" description="Acidic residues" evidence="1">
    <location>
        <begin position="92"/>
        <end position="103"/>
    </location>
</feature>
<protein>
    <recommendedName>
        <fullName evidence="4">CCHC-type domain-containing protein</fullName>
    </recommendedName>
</protein>
<organism evidence="2 3">
    <name type="scientific">Ziziphus jujuba var. spinosa</name>
    <dbReference type="NCBI Taxonomy" id="714518"/>
    <lineage>
        <taxon>Eukaryota</taxon>
        <taxon>Viridiplantae</taxon>
        <taxon>Streptophyta</taxon>
        <taxon>Embryophyta</taxon>
        <taxon>Tracheophyta</taxon>
        <taxon>Spermatophyta</taxon>
        <taxon>Magnoliopsida</taxon>
        <taxon>eudicotyledons</taxon>
        <taxon>Gunneridae</taxon>
        <taxon>Pentapetalae</taxon>
        <taxon>rosids</taxon>
        <taxon>fabids</taxon>
        <taxon>Rosales</taxon>
        <taxon>Rhamnaceae</taxon>
        <taxon>Paliureae</taxon>
        <taxon>Ziziphus</taxon>
    </lineage>
</organism>
<evidence type="ECO:0008006" key="4">
    <source>
        <dbReference type="Google" id="ProtNLM"/>
    </source>
</evidence>
<feature type="region of interest" description="Disordered" evidence="1">
    <location>
        <begin position="72"/>
        <end position="103"/>
    </location>
</feature>
<evidence type="ECO:0000256" key="1">
    <source>
        <dbReference type="SAM" id="MobiDB-lite"/>
    </source>
</evidence>
<feature type="compositionally biased region" description="Acidic residues" evidence="1">
    <location>
        <begin position="72"/>
        <end position="82"/>
    </location>
</feature>
<gene>
    <name evidence="2" type="ORF">FEM48_Zijuj07G0041500</name>
</gene>
<comment type="caution">
    <text evidence="2">The sequence shown here is derived from an EMBL/GenBank/DDBJ whole genome shotgun (WGS) entry which is preliminary data.</text>
</comment>
<dbReference type="Proteomes" id="UP000813462">
    <property type="component" value="Unassembled WGS sequence"/>
</dbReference>
<reference evidence="2" key="1">
    <citation type="journal article" date="2021" name="Front. Plant Sci.">
        <title>Chromosome-Scale Genome Assembly for Chinese Sour Jujube and Insights Into Its Genome Evolution and Domestication Signature.</title>
        <authorList>
            <person name="Shen L.-Y."/>
            <person name="Luo H."/>
            <person name="Wang X.-L."/>
            <person name="Wang X.-M."/>
            <person name="Qiu X.-J."/>
            <person name="Liu H."/>
            <person name="Zhou S.-S."/>
            <person name="Jia K.-H."/>
            <person name="Nie S."/>
            <person name="Bao Y.-T."/>
            <person name="Zhang R.-G."/>
            <person name="Yun Q.-Z."/>
            <person name="Chai Y.-H."/>
            <person name="Lu J.-Y."/>
            <person name="Li Y."/>
            <person name="Zhao S.-W."/>
            <person name="Mao J.-F."/>
            <person name="Jia S.-G."/>
            <person name="Mao Y.-M."/>
        </authorList>
    </citation>
    <scope>NUCLEOTIDE SEQUENCE</scope>
    <source>
        <strain evidence="2">AT0</strain>
        <tissue evidence="2">Leaf</tissue>
    </source>
</reference>